<keyword evidence="3" id="KW-1185">Reference proteome</keyword>
<keyword evidence="1" id="KW-0732">Signal</keyword>
<organism evidence="2 3">
    <name type="scientific">Podospora aff. communis PSN243</name>
    <dbReference type="NCBI Taxonomy" id="3040156"/>
    <lineage>
        <taxon>Eukaryota</taxon>
        <taxon>Fungi</taxon>
        <taxon>Dikarya</taxon>
        <taxon>Ascomycota</taxon>
        <taxon>Pezizomycotina</taxon>
        <taxon>Sordariomycetes</taxon>
        <taxon>Sordariomycetidae</taxon>
        <taxon>Sordariales</taxon>
        <taxon>Podosporaceae</taxon>
        <taxon>Podospora</taxon>
    </lineage>
</organism>
<feature type="signal peptide" evidence="1">
    <location>
        <begin position="1"/>
        <end position="21"/>
    </location>
</feature>
<evidence type="ECO:0000313" key="2">
    <source>
        <dbReference type="EMBL" id="KAK4445748.1"/>
    </source>
</evidence>
<accession>A0AAV9GBC1</accession>
<dbReference type="Proteomes" id="UP001321760">
    <property type="component" value="Unassembled WGS sequence"/>
</dbReference>
<evidence type="ECO:0000313" key="3">
    <source>
        <dbReference type="Proteomes" id="UP001321760"/>
    </source>
</evidence>
<name>A0AAV9GBC1_9PEZI</name>
<evidence type="ECO:0000256" key="1">
    <source>
        <dbReference type="SAM" id="SignalP"/>
    </source>
</evidence>
<feature type="chain" id="PRO_5043765389" description="AA1-like domain-containing protein" evidence="1">
    <location>
        <begin position="22"/>
        <end position="180"/>
    </location>
</feature>
<reference evidence="2" key="1">
    <citation type="journal article" date="2023" name="Mol. Phylogenet. Evol.">
        <title>Genome-scale phylogeny and comparative genomics of the fungal order Sordariales.</title>
        <authorList>
            <person name="Hensen N."/>
            <person name="Bonometti L."/>
            <person name="Westerberg I."/>
            <person name="Brannstrom I.O."/>
            <person name="Guillou S."/>
            <person name="Cros-Aarteil S."/>
            <person name="Calhoun S."/>
            <person name="Haridas S."/>
            <person name="Kuo A."/>
            <person name="Mondo S."/>
            <person name="Pangilinan J."/>
            <person name="Riley R."/>
            <person name="LaButti K."/>
            <person name="Andreopoulos B."/>
            <person name="Lipzen A."/>
            <person name="Chen C."/>
            <person name="Yan M."/>
            <person name="Daum C."/>
            <person name="Ng V."/>
            <person name="Clum A."/>
            <person name="Steindorff A."/>
            <person name="Ohm R.A."/>
            <person name="Martin F."/>
            <person name="Silar P."/>
            <person name="Natvig D.O."/>
            <person name="Lalanne C."/>
            <person name="Gautier V."/>
            <person name="Ament-Velasquez S.L."/>
            <person name="Kruys A."/>
            <person name="Hutchinson M.I."/>
            <person name="Powell A.J."/>
            <person name="Barry K."/>
            <person name="Miller A.N."/>
            <person name="Grigoriev I.V."/>
            <person name="Debuchy R."/>
            <person name="Gladieux P."/>
            <person name="Hiltunen Thoren M."/>
            <person name="Johannesson H."/>
        </authorList>
    </citation>
    <scope>NUCLEOTIDE SEQUENCE</scope>
    <source>
        <strain evidence="2">PSN243</strain>
    </source>
</reference>
<evidence type="ECO:0008006" key="4">
    <source>
        <dbReference type="Google" id="ProtNLM"/>
    </source>
</evidence>
<dbReference type="AlphaFoldDB" id="A0AAV9GBC1"/>
<gene>
    <name evidence="2" type="ORF">QBC34DRAFT_428723</name>
</gene>
<reference evidence="2" key="2">
    <citation type="submission" date="2023-05" db="EMBL/GenBank/DDBJ databases">
        <authorList>
            <consortium name="Lawrence Berkeley National Laboratory"/>
            <person name="Steindorff A."/>
            <person name="Hensen N."/>
            <person name="Bonometti L."/>
            <person name="Westerberg I."/>
            <person name="Brannstrom I.O."/>
            <person name="Guillou S."/>
            <person name="Cros-Aarteil S."/>
            <person name="Calhoun S."/>
            <person name="Haridas S."/>
            <person name="Kuo A."/>
            <person name="Mondo S."/>
            <person name="Pangilinan J."/>
            <person name="Riley R."/>
            <person name="Labutti K."/>
            <person name="Andreopoulos B."/>
            <person name="Lipzen A."/>
            <person name="Chen C."/>
            <person name="Yanf M."/>
            <person name="Daum C."/>
            <person name="Ng V."/>
            <person name="Clum A."/>
            <person name="Ohm R."/>
            <person name="Martin F."/>
            <person name="Silar P."/>
            <person name="Natvig D."/>
            <person name="Lalanne C."/>
            <person name="Gautier V."/>
            <person name="Ament-Velasquez S.L."/>
            <person name="Kruys A."/>
            <person name="Hutchinson M.I."/>
            <person name="Powell A.J."/>
            <person name="Barry K."/>
            <person name="Miller A.N."/>
            <person name="Grigoriev I.V."/>
            <person name="Debuchy R."/>
            <person name="Gladieux P."/>
            <person name="Thoren M.H."/>
            <person name="Johannesson H."/>
        </authorList>
    </citation>
    <scope>NUCLEOTIDE SEQUENCE</scope>
    <source>
        <strain evidence="2">PSN243</strain>
    </source>
</reference>
<dbReference type="EMBL" id="MU865962">
    <property type="protein sequence ID" value="KAK4445748.1"/>
    <property type="molecule type" value="Genomic_DNA"/>
</dbReference>
<comment type="caution">
    <text evidence="2">The sequence shown here is derived from an EMBL/GenBank/DDBJ whole genome shotgun (WGS) entry which is preliminary data.</text>
</comment>
<sequence length="180" mass="20329">MKLAPLLSLGAQALLFSGATASPIDFDPVSSSEIISRDSDLSSTKSLESRCTWNDDHGPISCGYFSVVISYYWYNGITRHAFDIKGENFKVVRELDCTQAHLYQNFHSPLPFAVQVHPGNVCHYNPTFENFNNLLTIYREQWIRYSNQHLNVLTDTRCGPVTLNRVNGASARRCIIAQRP</sequence>
<proteinExistence type="predicted"/>
<protein>
    <recommendedName>
        <fullName evidence="4">AA1-like domain-containing protein</fullName>
    </recommendedName>
</protein>